<protein>
    <recommendedName>
        <fullName evidence="3">HAT C-terminal dimerisation domain-containing protein</fullName>
    </recommendedName>
</protein>
<accession>A0ABQ9IJ96</accession>
<sequence>MCEIRWAEMKSTMLITSLDTLPCLPVILETISESSDSRGSNARLSSLSVWWFWLGCWINSALGSEVTGRVHACTESNEARGINITKALTHSRKYSRETEKLVMEMGTLINKPRTTNLQKNRSNFNSFPKSELQRVGQIQKLLSPEFSDSFEDKVLQGAESFKDDLPCFSALKGELRAWKQIWKSDPSQKFPVSPAEGYKLASAPPNIRVLFQLLCILPVTTNTVERSFLTLRCLKTYLWSTMTKDWLNGLTLLHIHQDIVSAMKPEEVFNIFARKHKR</sequence>
<evidence type="ECO:0008006" key="3">
    <source>
        <dbReference type="Google" id="ProtNLM"/>
    </source>
</evidence>
<evidence type="ECO:0000313" key="1">
    <source>
        <dbReference type="EMBL" id="KAJ8896773.1"/>
    </source>
</evidence>
<dbReference type="PANTHER" id="PTHR46289">
    <property type="entry name" value="52 KDA REPRESSOR OF THE INHIBITOR OF THE PROTEIN KINASE-LIKE PROTEIN-RELATED"/>
    <property type="match status" value="1"/>
</dbReference>
<evidence type="ECO:0000313" key="2">
    <source>
        <dbReference type="Proteomes" id="UP001159363"/>
    </source>
</evidence>
<comment type="caution">
    <text evidence="1">The sequence shown here is derived from an EMBL/GenBank/DDBJ whole genome shotgun (WGS) entry which is preliminary data.</text>
</comment>
<dbReference type="InterPro" id="IPR052958">
    <property type="entry name" value="IFN-induced_PKR_regulator"/>
</dbReference>
<dbReference type="PANTHER" id="PTHR46289:SF14">
    <property type="entry name" value="DUF4371 DOMAIN-CONTAINING PROTEIN"/>
    <property type="match status" value="1"/>
</dbReference>
<proteinExistence type="predicted"/>
<organism evidence="1 2">
    <name type="scientific">Dryococelus australis</name>
    <dbReference type="NCBI Taxonomy" id="614101"/>
    <lineage>
        <taxon>Eukaryota</taxon>
        <taxon>Metazoa</taxon>
        <taxon>Ecdysozoa</taxon>
        <taxon>Arthropoda</taxon>
        <taxon>Hexapoda</taxon>
        <taxon>Insecta</taxon>
        <taxon>Pterygota</taxon>
        <taxon>Neoptera</taxon>
        <taxon>Polyneoptera</taxon>
        <taxon>Phasmatodea</taxon>
        <taxon>Verophasmatodea</taxon>
        <taxon>Anareolatae</taxon>
        <taxon>Phasmatidae</taxon>
        <taxon>Eurycanthinae</taxon>
        <taxon>Dryococelus</taxon>
    </lineage>
</organism>
<gene>
    <name evidence="1" type="ORF">PR048_002118</name>
</gene>
<dbReference type="EMBL" id="JARBHB010000001">
    <property type="protein sequence ID" value="KAJ8896773.1"/>
    <property type="molecule type" value="Genomic_DNA"/>
</dbReference>
<reference evidence="1 2" key="1">
    <citation type="submission" date="2023-02" db="EMBL/GenBank/DDBJ databases">
        <title>LHISI_Scaffold_Assembly.</title>
        <authorList>
            <person name="Stuart O.P."/>
            <person name="Cleave R."/>
            <person name="Magrath M.J.L."/>
            <person name="Mikheyev A.S."/>
        </authorList>
    </citation>
    <scope>NUCLEOTIDE SEQUENCE [LARGE SCALE GENOMIC DNA]</scope>
    <source>
        <strain evidence="1">Daus_M_001</strain>
        <tissue evidence="1">Leg muscle</tissue>
    </source>
</reference>
<dbReference type="Proteomes" id="UP001159363">
    <property type="component" value="Chromosome 1"/>
</dbReference>
<name>A0ABQ9IJ96_9NEOP</name>
<keyword evidence="2" id="KW-1185">Reference proteome</keyword>